<dbReference type="Pfam" id="PF13560">
    <property type="entry name" value="HTH_31"/>
    <property type="match status" value="1"/>
</dbReference>
<dbReference type="InterPro" id="IPR010982">
    <property type="entry name" value="Lambda_DNA-bd_dom_sf"/>
</dbReference>
<accession>A0ABT1HWX0</accession>
<dbReference type="SUPFAM" id="SSF47413">
    <property type="entry name" value="lambda repressor-like DNA-binding domains"/>
    <property type="match status" value="1"/>
</dbReference>
<dbReference type="SMART" id="SM00530">
    <property type="entry name" value="HTH_XRE"/>
    <property type="match status" value="1"/>
</dbReference>
<comment type="caution">
    <text evidence="2">The sequence shown here is derived from an EMBL/GenBank/DDBJ whole genome shotgun (WGS) entry which is preliminary data.</text>
</comment>
<reference evidence="2 3" key="1">
    <citation type="submission" date="2022-06" db="EMBL/GenBank/DDBJ databases">
        <title>Genomic Encyclopedia of Archaeal and Bacterial Type Strains, Phase II (KMG-II): from individual species to whole genera.</title>
        <authorList>
            <person name="Goeker M."/>
        </authorList>
    </citation>
    <scope>NUCLEOTIDE SEQUENCE [LARGE SCALE GENOMIC DNA]</scope>
    <source>
        <strain evidence="2 3">DSM 40477</strain>
    </source>
</reference>
<evidence type="ECO:0000313" key="2">
    <source>
        <dbReference type="EMBL" id="MCP2260011.1"/>
    </source>
</evidence>
<sequence>MGSSPPPLAYRLLLGALLRTLRERTGMTPAEVAERLGWYVRKVNLVETGQRKVVLTEIDRLIELYKVSDEEEQRVRDLGREARKRDTASTPVAEWAQIYVAMESAARELRVYHEELLPGFAQTEEYAREILSHGFLPPKRGVDDAVLRRLERQQHITGPDAPTVAMVLAESALRREVGGREIMRRQVQFLRNLAVLPHISLRVLPNSAGAHAGLGTSFNLLYVGEPATTFAYAESLTDGQWYDRAPHTESYTIAFDRVFRAALPEDDTLTLLDQVINDLS</sequence>
<name>A0ABT1HWX0_STRSD</name>
<dbReference type="InterPro" id="IPR043917">
    <property type="entry name" value="DUF5753"/>
</dbReference>
<proteinExistence type="predicted"/>
<dbReference type="PROSITE" id="PS50943">
    <property type="entry name" value="HTH_CROC1"/>
    <property type="match status" value="1"/>
</dbReference>
<evidence type="ECO:0000313" key="3">
    <source>
        <dbReference type="Proteomes" id="UP001205311"/>
    </source>
</evidence>
<dbReference type="EMBL" id="JAMTCP010000022">
    <property type="protein sequence ID" value="MCP2260011.1"/>
    <property type="molecule type" value="Genomic_DNA"/>
</dbReference>
<protein>
    <submittedName>
        <fullName evidence="2">Helix-turn-helix domain-containing protein</fullName>
    </submittedName>
</protein>
<dbReference type="Pfam" id="PF19054">
    <property type="entry name" value="DUF5753"/>
    <property type="match status" value="1"/>
</dbReference>
<gene>
    <name evidence="2" type="ORF">LX15_003722</name>
</gene>
<dbReference type="Proteomes" id="UP001205311">
    <property type="component" value="Unassembled WGS sequence"/>
</dbReference>
<keyword evidence="3" id="KW-1185">Reference proteome</keyword>
<dbReference type="InterPro" id="IPR001387">
    <property type="entry name" value="Cro/C1-type_HTH"/>
</dbReference>
<organism evidence="2 3">
    <name type="scientific">Streptoalloteichus tenebrarius (strain ATCC 17920 / DSM 40477 / JCM 4838 / CBS 697.72 / NBRC 16177 / NCIMB 11028 / NRRL B-12390 / A12253. 1 / ISP 5477)</name>
    <name type="common">Streptomyces tenebrarius</name>
    <dbReference type="NCBI Taxonomy" id="1933"/>
    <lineage>
        <taxon>Bacteria</taxon>
        <taxon>Bacillati</taxon>
        <taxon>Actinomycetota</taxon>
        <taxon>Actinomycetes</taxon>
        <taxon>Pseudonocardiales</taxon>
        <taxon>Pseudonocardiaceae</taxon>
        <taxon>Streptoalloteichus</taxon>
    </lineage>
</organism>
<dbReference type="RefSeq" id="WP_253670890.1">
    <property type="nucleotide sequence ID" value="NZ_JAMTCP010000022.1"/>
</dbReference>
<dbReference type="CDD" id="cd00093">
    <property type="entry name" value="HTH_XRE"/>
    <property type="match status" value="1"/>
</dbReference>
<dbReference type="Gene3D" id="1.10.260.40">
    <property type="entry name" value="lambda repressor-like DNA-binding domains"/>
    <property type="match status" value="1"/>
</dbReference>
<feature type="domain" description="HTH cro/C1-type" evidence="1">
    <location>
        <begin position="18"/>
        <end position="73"/>
    </location>
</feature>
<evidence type="ECO:0000259" key="1">
    <source>
        <dbReference type="PROSITE" id="PS50943"/>
    </source>
</evidence>